<keyword evidence="4" id="KW-0443">Lipid metabolism</keyword>
<dbReference type="Proteomes" id="UP001595722">
    <property type="component" value="Unassembled WGS sequence"/>
</dbReference>
<dbReference type="InterPro" id="IPR052351">
    <property type="entry name" value="Ornithine_N-alpha-AT"/>
</dbReference>
<keyword evidence="13" id="KW-1185">Reference proteome</keyword>
<dbReference type="PANTHER" id="PTHR37323:SF1">
    <property type="entry name" value="L-ORNITHINE N(ALPHA)-ACYLTRANSFERASE"/>
    <property type="match status" value="1"/>
</dbReference>
<comment type="function">
    <text evidence="9">Catalyzes the first step in the biosynthesis of ornithine lipids, which are phosphorus-free membrane lipids. Catalyzes the 3-hydroxyacyl-acyl carrier protein-dependent acylation of ornithine to form lyso-ornithine lipid (LOL).</text>
</comment>
<comment type="caution">
    <text evidence="12">The sequence shown here is derived from an EMBL/GenBank/DDBJ whole genome shotgun (WGS) entry which is preliminary data.</text>
</comment>
<keyword evidence="3" id="KW-0808">Transferase</keyword>
<reference evidence="13" key="1">
    <citation type="journal article" date="2019" name="Int. J. Syst. Evol. Microbiol.">
        <title>The Global Catalogue of Microorganisms (GCM) 10K type strain sequencing project: providing services to taxonomists for standard genome sequencing and annotation.</title>
        <authorList>
            <consortium name="The Broad Institute Genomics Platform"/>
            <consortium name="The Broad Institute Genome Sequencing Center for Infectious Disease"/>
            <person name="Wu L."/>
            <person name="Ma J."/>
        </authorList>
    </citation>
    <scope>NUCLEOTIDE SEQUENCE [LARGE SCALE GENOMIC DNA]</scope>
    <source>
        <strain evidence="13">KCTC 42424</strain>
    </source>
</reference>
<comment type="similarity">
    <text evidence="6">Belongs to the acetyltransferase family. OlsB subfamily.</text>
</comment>
<comment type="catalytic activity">
    <reaction evidence="10">
        <text>a (3R)-hydroxyacyl-[ACP] + L-ornithine = a lyso-ornithine lipid + holo-[ACP] + H(+)</text>
        <dbReference type="Rhea" id="RHEA:20633"/>
        <dbReference type="Rhea" id="RHEA-COMP:9685"/>
        <dbReference type="Rhea" id="RHEA-COMP:9945"/>
        <dbReference type="ChEBI" id="CHEBI:15378"/>
        <dbReference type="ChEBI" id="CHEBI:46911"/>
        <dbReference type="ChEBI" id="CHEBI:64479"/>
        <dbReference type="ChEBI" id="CHEBI:78827"/>
        <dbReference type="ChEBI" id="CHEBI:138482"/>
        <dbReference type="EC" id="2.3.2.30"/>
    </reaction>
    <physiologicalReaction direction="left-to-right" evidence="10">
        <dbReference type="Rhea" id="RHEA:20634"/>
    </physiologicalReaction>
</comment>
<comment type="pathway">
    <text evidence="1">Lipid metabolism.</text>
</comment>
<sequence>MQQATASQQQTHTSESPLVARITTDPAEIRQALQLRYRVFAEGMGAQLPSASEGIDKDAFDDICLHLVVKDVHKDQVVGYSRILTNELAEQAGGFYSATEFDLSNILQSGKQYMEIGRTCVDPDYRSGAVIGLLWGGIAQFMSANDMDYLMGCASISLADGYSRAIAIIDYLREKHFTSNTMRAEPKVHMPRTEVELDGKSLVPPLLKAYLRIGVKVCGEPFLDKDFNVCDALILLGKDDINQRYLRHFAKNEG</sequence>
<dbReference type="RefSeq" id="WP_376866987.1">
    <property type="nucleotide sequence ID" value="NZ_JBHRYB010000013.1"/>
</dbReference>
<feature type="region of interest" description="Disordered" evidence="11">
    <location>
        <begin position="1"/>
        <end position="21"/>
    </location>
</feature>
<evidence type="ECO:0000256" key="6">
    <source>
        <dbReference type="ARBA" id="ARBA00038095"/>
    </source>
</evidence>
<evidence type="ECO:0000256" key="3">
    <source>
        <dbReference type="ARBA" id="ARBA00022679"/>
    </source>
</evidence>
<dbReference type="Pfam" id="PF13444">
    <property type="entry name" value="Acetyltransf_5"/>
    <property type="match status" value="1"/>
</dbReference>
<evidence type="ECO:0000256" key="10">
    <source>
        <dbReference type="ARBA" id="ARBA00047785"/>
    </source>
</evidence>
<dbReference type="InterPro" id="IPR016181">
    <property type="entry name" value="Acyl_CoA_acyltransferase"/>
</dbReference>
<gene>
    <name evidence="12" type="ORF">ACFOMG_12315</name>
</gene>
<evidence type="ECO:0000313" key="12">
    <source>
        <dbReference type="EMBL" id="MFC3680884.1"/>
    </source>
</evidence>
<dbReference type="EMBL" id="JBHRYB010000013">
    <property type="protein sequence ID" value="MFC3680884.1"/>
    <property type="molecule type" value="Genomic_DNA"/>
</dbReference>
<evidence type="ECO:0000256" key="9">
    <source>
        <dbReference type="ARBA" id="ARBA00045724"/>
    </source>
</evidence>
<keyword evidence="2" id="KW-0444">Lipid biosynthesis</keyword>
<proteinExistence type="inferred from homology"/>
<evidence type="ECO:0000256" key="4">
    <source>
        <dbReference type="ARBA" id="ARBA00023098"/>
    </source>
</evidence>
<dbReference type="EC" id="2.3.2.30" evidence="7"/>
<organism evidence="12 13">
    <name type="scientific">Bacterioplanoides pacificum</name>
    <dbReference type="NCBI Taxonomy" id="1171596"/>
    <lineage>
        <taxon>Bacteria</taxon>
        <taxon>Pseudomonadati</taxon>
        <taxon>Pseudomonadota</taxon>
        <taxon>Gammaproteobacteria</taxon>
        <taxon>Oceanospirillales</taxon>
        <taxon>Oceanospirillaceae</taxon>
        <taxon>Bacterioplanoides</taxon>
    </lineage>
</organism>
<feature type="compositionally biased region" description="Low complexity" evidence="11">
    <location>
        <begin position="1"/>
        <end position="14"/>
    </location>
</feature>
<dbReference type="PANTHER" id="PTHR37323">
    <property type="entry name" value="GCN5-RELATED N-ACETYLTRANSFERASE"/>
    <property type="match status" value="1"/>
</dbReference>
<evidence type="ECO:0000256" key="7">
    <source>
        <dbReference type="ARBA" id="ARBA00039058"/>
    </source>
</evidence>
<accession>A0ABV7VUK6</accession>
<evidence type="ECO:0000313" key="13">
    <source>
        <dbReference type="Proteomes" id="UP001595722"/>
    </source>
</evidence>
<protein>
    <recommendedName>
        <fullName evidence="8">L-ornithine N(alpha)-acyltransferase</fullName>
        <ecNumber evidence="7">2.3.2.30</ecNumber>
    </recommendedName>
</protein>
<evidence type="ECO:0000256" key="2">
    <source>
        <dbReference type="ARBA" id="ARBA00022516"/>
    </source>
</evidence>
<keyword evidence="5" id="KW-0012">Acyltransferase</keyword>
<evidence type="ECO:0000256" key="1">
    <source>
        <dbReference type="ARBA" id="ARBA00005189"/>
    </source>
</evidence>
<dbReference type="Gene3D" id="3.40.630.30">
    <property type="match status" value="1"/>
</dbReference>
<evidence type="ECO:0000256" key="11">
    <source>
        <dbReference type="SAM" id="MobiDB-lite"/>
    </source>
</evidence>
<evidence type="ECO:0000256" key="8">
    <source>
        <dbReference type="ARBA" id="ARBA00039866"/>
    </source>
</evidence>
<dbReference type="SUPFAM" id="SSF55729">
    <property type="entry name" value="Acyl-CoA N-acyltransferases (Nat)"/>
    <property type="match status" value="1"/>
</dbReference>
<evidence type="ECO:0000256" key="5">
    <source>
        <dbReference type="ARBA" id="ARBA00023315"/>
    </source>
</evidence>
<name>A0ABV7VUK6_9GAMM</name>